<feature type="compositionally biased region" description="Low complexity" evidence="1">
    <location>
        <begin position="970"/>
        <end position="985"/>
    </location>
</feature>
<accession>A0A409VNF1</accession>
<feature type="compositionally biased region" description="Basic and acidic residues" evidence="1">
    <location>
        <begin position="193"/>
        <end position="207"/>
    </location>
</feature>
<feature type="compositionally biased region" description="Basic and acidic residues" evidence="1">
    <location>
        <begin position="857"/>
        <end position="967"/>
    </location>
</feature>
<feature type="compositionally biased region" description="Basic and acidic residues" evidence="1">
    <location>
        <begin position="540"/>
        <end position="585"/>
    </location>
</feature>
<feature type="compositionally biased region" description="Basic and acidic residues" evidence="1">
    <location>
        <begin position="818"/>
        <end position="839"/>
    </location>
</feature>
<evidence type="ECO:0000256" key="1">
    <source>
        <dbReference type="SAM" id="MobiDB-lite"/>
    </source>
</evidence>
<feature type="compositionally biased region" description="Basic and acidic residues" evidence="1">
    <location>
        <begin position="720"/>
        <end position="729"/>
    </location>
</feature>
<feature type="compositionally biased region" description="Low complexity" evidence="1">
    <location>
        <begin position="266"/>
        <end position="277"/>
    </location>
</feature>
<feature type="compositionally biased region" description="Basic and acidic residues" evidence="1">
    <location>
        <begin position="354"/>
        <end position="379"/>
    </location>
</feature>
<feature type="region of interest" description="Disordered" evidence="1">
    <location>
        <begin position="857"/>
        <end position="1274"/>
    </location>
</feature>
<feature type="compositionally biased region" description="Basic and acidic residues" evidence="1">
    <location>
        <begin position="620"/>
        <end position="638"/>
    </location>
</feature>
<feature type="compositionally biased region" description="Polar residues" evidence="1">
    <location>
        <begin position="474"/>
        <end position="486"/>
    </location>
</feature>
<comment type="caution">
    <text evidence="2">The sequence shown here is derived from an EMBL/GenBank/DDBJ whole genome shotgun (WGS) entry which is preliminary data.</text>
</comment>
<feature type="compositionally biased region" description="Basic and acidic residues" evidence="1">
    <location>
        <begin position="436"/>
        <end position="448"/>
    </location>
</feature>
<evidence type="ECO:0000313" key="3">
    <source>
        <dbReference type="Proteomes" id="UP000284706"/>
    </source>
</evidence>
<feature type="compositionally biased region" description="Polar residues" evidence="1">
    <location>
        <begin position="318"/>
        <end position="337"/>
    </location>
</feature>
<dbReference type="InParanoid" id="A0A409VNF1"/>
<feature type="compositionally biased region" description="Basic and acidic residues" evidence="1">
    <location>
        <begin position="657"/>
        <end position="672"/>
    </location>
</feature>
<feature type="compositionally biased region" description="Acidic residues" evidence="1">
    <location>
        <begin position="801"/>
        <end position="817"/>
    </location>
</feature>
<evidence type="ECO:0000313" key="2">
    <source>
        <dbReference type="EMBL" id="PPQ67746.1"/>
    </source>
</evidence>
<feature type="compositionally biased region" description="Basic and acidic residues" evidence="1">
    <location>
        <begin position="1255"/>
        <end position="1270"/>
    </location>
</feature>
<dbReference type="STRING" id="231916.A0A409VNF1"/>
<feature type="region of interest" description="Disordered" evidence="1">
    <location>
        <begin position="1"/>
        <end position="29"/>
    </location>
</feature>
<feature type="compositionally biased region" description="Low complexity" evidence="1">
    <location>
        <begin position="423"/>
        <end position="435"/>
    </location>
</feature>
<reference evidence="2 3" key="1">
    <citation type="journal article" date="2018" name="Evol. Lett.">
        <title>Horizontal gene cluster transfer increased hallucinogenic mushroom diversity.</title>
        <authorList>
            <person name="Reynolds H.T."/>
            <person name="Vijayakumar V."/>
            <person name="Gluck-Thaler E."/>
            <person name="Korotkin H.B."/>
            <person name="Matheny P.B."/>
            <person name="Slot J.C."/>
        </authorList>
    </citation>
    <scope>NUCLEOTIDE SEQUENCE [LARGE SCALE GENOMIC DNA]</scope>
    <source>
        <strain evidence="2 3">SRW20</strain>
    </source>
</reference>
<feature type="compositionally biased region" description="Basic and acidic residues" evidence="1">
    <location>
        <begin position="989"/>
        <end position="1094"/>
    </location>
</feature>
<proteinExistence type="predicted"/>
<feature type="compositionally biased region" description="Acidic residues" evidence="1">
    <location>
        <begin position="342"/>
        <end position="353"/>
    </location>
</feature>
<dbReference type="EMBL" id="NHYE01005608">
    <property type="protein sequence ID" value="PPQ67746.1"/>
    <property type="molecule type" value="Genomic_DNA"/>
</dbReference>
<feature type="compositionally biased region" description="Low complexity" evidence="1">
    <location>
        <begin position="1169"/>
        <end position="1202"/>
    </location>
</feature>
<feature type="compositionally biased region" description="Polar residues" evidence="1">
    <location>
        <begin position="1"/>
        <end position="15"/>
    </location>
</feature>
<feature type="compositionally biased region" description="Basic and acidic residues" evidence="1">
    <location>
        <begin position="1102"/>
        <end position="1141"/>
    </location>
</feature>
<feature type="compositionally biased region" description="Polar residues" evidence="1">
    <location>
        <begin position="1147"/>
        <end position="1159"/>
    </location>
</feature>
<protein>
    <submittedName>
        <fullName evidence="2">Uncharacterized protein</fullName>
    </submittedName>
</protein>
<gene>
    <name evidence="2" type="ORF">CVT26_007034</name>
</gene>
<organism evidence="2 3">
    <name type="scientific">Gymnopilus dilepis</name>
    <dbReference type="NCBI Taxonomy" id="231916"/>
    <lineage>
        <taxon>Eukaryota</taxon>
        <taxon>Fungi</taxon>
        <taxon>Dikarya</taxon>
        <taxon>Basidiomycota</taxon>
        <taxon>Agaricomycotina</taxon>
        <taxon>Agaricomycetes</taxon>
        <taxon>Agaricomycetidae</taxon>
        <taxon>Agaricales</taxon>
        <taxon>Agaricineae</taxon>
        <taxon>Hymenogastraceae</taxon>
        <taxon>Gymnopilus</taxon>
    </lineage>
</organism>
<keyword evidence="3" id="KW-1185">Reference proteome</keyword>
<feature type="compositionally biased region" description="Polar residues" evidence="1">
    <location>
        <begin position="122"/>
        <end position="141"/>
    </location>
</feature>
<feature type="compositionally biased region" description="Basic and acidic residues" evidence="1">
    <location>
        <begin position="791"/>
        <end position="800"/>
    </location>
</feature>
<feature type="compositionally biased region" description="Acidic residues" evidence="1">
    <location>
        <begin position="775"/>
        <end position="790"/>
    </location>
</feature>
<dbReference type="Proteomes" id="UP000284706">
    <property type="component" value="Unassembled WGS sequence"/>
</dbReference>
<sequence>MTTLHAHGPSSTTSLRKSDASDFEPDEEWKRQLRERINKGLEAMKQDAKENQAAQLRKAPVSAEDRMRLEAEYKEAMKTIKLLGDEQYEVELERERSQRRWAAGAPVNPNWKSIILEEQQNIMNSIKQSAESSAPRNSGESPTEERPPGGRTAPVNEAPHVEVPAQPPPPQPPQHREEREKSSVPPPTRSARRPSDARSTLSHDQDGHAPPSTRRPHGPTHERPPLPDPWISHDVVEEPDELSQSQPSRSKPPVDKPPATPDRWEGSLGRSSGSIRSVASDRSIGRSPPKPEVWKPTISAAEDSDAPPKPYILGRRGSTASMRSTGSGNSIRPSITETIPEKEDDVLAEEPLDSSERDNDKNHEHERRKSGDKLREREKRPARRRESRPSPVDVAALRHDESIGPSGHRSAGSSSATMQYATSSSNLRPLSSKSSFAEDRYLTSDRASKPQPYLDTREQLLPPREPPYMPRDSPYSSRETPVSARSSVPGRSPYVSDEREYLSPYGPAGRPIGSKSPFSGERDYPPGPPPSVSHKSSFNYEERRPHRDRDWERERERDPHWEDDRDLRDREYRERDRDMYPEGRHAGHYGYPGRSAGYPTPPSSASRHASVDYLPMNELYDDRDHTRYYRQPHDEYEYPPRGPPDSGRSIPARRPSYRRDRDREDVDRRLPPEGKYFSSVIEKPTDVIQIDDYPHYPPHSGSIPIPPRSAPTEEPAWKGWARDLHRQDSYARSPPAEPYSRRRRVHPPMLYHGDPRDDYAYGSPEAHRVRRQQDNGDESDDDGMESDREDDAVRSDSGSREEEEDEDEDEEDADDEADAAKRDEEARKLEKERKAAEEEIRRKALELEQLKAEEARLEAEAKRKEEEVRKKEEEVRRMEEEATLKEEEIRRKEEEALKMDEERKRKEEEVRKKEEEAKKKEREVRKREQEANKKAESARKLEQEAKRKEEQARKYEEKLKEDEERTKQLQAEAARIAEAARAAQANLQKLEEETRRKEKEIREREAALFAREEEVKRREAEAKRKEDEARRKEQQAKKLEEEEKRRAEEARLKAENAKREAARQEEAKIKADRARLEQETKRQQQEAERRRQEDELYNLDPRLVEEQTRIWNQVKREEEFRKREEEIKRHREERKRNDSLGHESAWSMPSQATPGTSPGMSRPPPQQNGTSTSERNSGSSGWSSSGSAWTSTTKATSTASTTPRPPASATPTGKPRNGSVSSGTYPAPGTSPHTAGISEAEHMRRQAEFTNQQQEKFRREQERIEAERQMRAAGRPLTREDVQRVFEHHERQWARLPSLEELTWNDFPWPMLKPPSNPDEISSALISAYFQSPLWPDKDKSKTPKDRIKDHVRRWHPDRFETKMLPRVGESEKEKVKAGAGNVARYLNDLLRKENENSSSVNIFGD</sequence>
<feature type="compositionally biased region" description="Polar residues" evidence="1">
    <location>
        <begin position="411"/>
        <end position="422"/>
    </location>
</feature>
<feature type="compositionally biased region" description="Basic and acidic residues" evidence="1">
    <location>
        <begin position="753"/>
        <end position="774"/>
    </location>
</feature>
<feature type="region of interest" description="Disordered" evidence="1">
    <location>
        <begin position="122"/>
        <end position="839"/>
    </location>
</feature>
<name>A0A409VNF1_9AGAR</name>
<dbReference type="OrthoDB" id="412109at2759"/>